<feature type="domain" description="EamA" evidence="3">
    <location>
        <begin position="136"/>
        <end position="269"/>
    </location>
</feature>
<evidence type="ECO:0000313" key="4">
    <source>
        <dbReference type="EMBL" id="GII52989.1"/>
    </source>
</evidence>
<feature type="transmembrane region" description="Helical" evidence="2">
    <location>
        <begin position="137"/>
        <end position="155"/>
    </location>
</feature>
<feature type="transmembrane region" description="Helical" evidence="2">
    <location>
        <begin position="230"/>
        <end position="251"/>
    </location>
</feature>
<dbReference type="Proteomes" id="UP000605992">
    <property type="component" value="Unassembled WGS sequence"/>
</dbReference>
<feature type="transmembrane region" description="Helical" evidence="2">
    <location>
        <begin position="51"/>
        <end position="74"/>
    </location>
</feature>
<comment type="caution">
    <text evidence="4">The sequence shown here is derived from an EMBL/GenBank/DDBJ whole genome shotgun (WGS) entry which is preliminary data.</text>
</comment>
<evidence type="ECO:0000256" key="2">
    <source>
        <dbReference type="SAM" id="Phobius"/>
    </source>
</evidence>
<feature type="transmembrane region" description="Helical" evidence="2">
    <location>
        <begin position="80"/>
        <end position="100"/>
    </location>
</feature>
<feature type="transmembrane region" description="Helical" evidence="2">
    <location>
        <begin position="112"/>
        <end position="131"/>
    </location>
</feature>
<sequence>MVGTLAAVSDVVDGYPLYGGQAVRYAIAAVIFFVVVRIGRPIRPARLGPAAWGLLCALSLTGLVIFNVCVIEATRASGPALVGTVLATVPLALALLGPLAEGSGPSRPSLRTVVAALIVVSGAVLVVGLGSGNLAGLLWSLGAVTCELCFSLLSLPLLPTLGAVRTSAYSTALAVPFLLVIGLVVDGDTMFRMPTAAEAAGLGYLAVIVTTVPFVLWYTALPRLGPDRAGLFAGMIPIGAITASVVIGLGVPSAADLAGAVIVIAGIVFGLRTTGSSVRRGVRAARERAARTPARP</sequence>
<accession>A0A8J3UVX1</accession>
<dbReference type="GO" id="GO:0016020">
    <property type="term" value="C:membrane"/>
    <property type="evidence" value="ECO:0007669"/>
    <property type="project" value="InterPro"/>
</dbReference>
<protein>
    <submittedName>
        <fullName evidence="4">Membrane protein</fullName>
    </submittedName>
</protein>
<dbReference type="Pfam" id="PF00892">
    <property type="entry name" value="EamA"/>
    <property type="match status" value="1"/>
</dbReference>
<dbReference type="EMBL" id="BOOR01000007">
    <property type="protein sequence ID" value="GII52989.1"/>
    <property type="molecule type" value="Genomic_DNA"/>
</dbReference>
<evidence type="ECO:0000259" key="3">
    <source>
        <dbReference type="Pfam" id="PF00892"/>
    </source>
</evidence>
<keyword evidence="5" id="KW-1185">Reference proteome</keyword>
<gene>
    <name evidence="4" type="ORF">Pth03_13780</name>
</gene>
<evidence type="ECO:0000313" key="5">
    <source>
        <dbReference type="Proteomes" id="UP000605992"/>
    </source>
</evidence>
<keyword evidence="2" id="KW-0812">Transmembrane</keyword>
<proteinExistence type="inferred from homology"/>
<dbReference type="SUPFAM" id="SSF103481">
    <property type="entry name" value="Multidrug resistance efflux transporter EmrE"/>
    <property type="match status" value="2"/>
</dbReference>
<dbReference type="InterPro" id="IPR000620">
    <property type="entry name" value="EamA_dom"/>
</dbReference>
<comment type="similarity">
    <text evidence="1">Belongs to the EamA transporter family.</text>
</comment>
<feature type="transmembrane region" description="Helical" evidence="2">
    <location>
        <begin position="22"/>
        <end position="39"/>
    </location>
</feature>
<reference evidence="4" key="1">
    <citation type="submission" date="2021-01" db="EMBL/GenBank/DDBJ databases">
        <title>Whole genome shotgun sequence of Planotetraspora thailandica NBRC 104271.</title>
        <authorList>
            <person name="Komaki H."/>
            <person name="Tamura T."/>
        </authorList>
    </citation>
    <scope>NUCLEOTIDE SEQUENCE</scope>
    <source>
        <strain evidence="4">NBRC 104271</strain>
    </source>
</reference>
<dbReference type="AlphaFoldDB" id="A0A8J3UVX1"/>
<organism evidence="4 5">
    <name type="scientific">Planotetraspora thailandica</name>
    <dbReference type="NCBI Taxonomy" id="487172"/>
    <lineage>
        <taxon>Bacteria</taxon>
        <taxon>Bacillati</taxon>
        <taxon>Actinomycetota</taxon>
        <taxon>Actinomycetes</taxon>
        <taxon>Streptosporangiales</taxon>
        <taxon>Streptosporangiaceae</taxon>
        <taxon>Planotetraspora</taxon>
    </lineage>
</organism>
<dbReference type="InterPro" id="IPR037185">
    <property type="entry name" value="EmrE-like"/>
</dbReference>
<keyword evidence="2" id="KW-0472">Membrane</keyword>
<evidence type="ECO:0000256" key="1">
    <source>
        <dbReference type="ARBA" id="ARBA00007362"/>
    </source>
</evidence>
<feature type="transmembrane region" description="Helical" evidence="2">
    <location>
        <begin position="167"/>
        <end position="185"/>
    </location>
</feature>
<feature type="transmembrane region" description="Helical" evidence="2">
    <location>
        <begin position="257"/>
        <end position="278"/>
    </location>
</feature>
<name>A0A8J3UVX1_9ACTN</name>
<feature type="transmembrane region" description="Helical" evidence="2">
    <location>
        <begin position="197"/>
        <end position="218"/>
    </location>
</feature>
<keyword evidence="2" id="KW-1133">Transmembrane helix</keyword>